<dbReference type="Gene3D" id="1.25.40.10">
    <property type="entry name" value="Tetratricopeptide repeat domain"/>
    <property type="match status" value="2"/>
</dbReference>
<sequence>MWRIIIKNIYIKSGLIILFLLFIPHESFSNEFIQISSNQQFKYAEQLFFQKNYSEAVFEYQRFIHFFPNDSRKQKAMFQIGMAYYNNRKYEDAVYAFKLLTEDNFNTKDFPVALVTQAYFMICESYIKQNDRGQAIAVLHNLLMLAKDQDIQDQSFYKLGWIYLESGLWEKAKFFFSKISLENKEKFRLAELSDKLNQANNISLKNPAIAGALSIIPGAGFLYCNRYRDALTAFLFNSGLMLAAYKAFDNENPALGSVISLVELGFYSGNFYGAVTSAHKYNRDSSKKFLDNIKENTKVKLSLDHQDKGIIFSLNYDF</sequence>
<dbReference type="Proteomes" id="UP000663720">
    <property type="component" value="Chromosome"/>
</dbReference>
<keyword evidence="2" id="KW-1185">Reference proteome</keyword>
<dbReference type="InterPro" id="IPR011990">
    <property type="entry name" value="TPR-like_helical_dom_sf"/>
</dbReference>
<protein>
    <submittedName>
        <fullName evidence="1">Tetratricopeptide repeat-containing</fullName>
    </submittedName>
</protein>
<dbReference type="AlphaFoldDB" id="A0A975B4C7"/>
<evidence type="ECO:0000313" key="1">
    <source>
        <dbReference type="EMBL" id="QTA78559.1"/>
    </source>
</evidence>
<dbReference type="InterPro" id="IPR019734">
    <property type="entry name" value="TPR_rpt"/>
</dbReference>
<dbReference type="KEGG" id="dli:dnl_07830"/>
<dbReference type="EMBL" id="CP061799">
    <property type="protein sequence ID" value="QTA78559.1"/>
    <property type="molecule type" value="Genomic_DNA"/>
</dbReference>
<dbReference type="Pfam" id="PF13174">
    <property type="entry name" value="TPR_6"/>
    <property type="match status" value="2"/>
</dbReference>
<organism evidence="1 2">
    <name type="scientific">Desulfonema limicola</name>
    <dbReference type="NCBI Taxonomy" id="45656"/>
    <lineage>
        <taxon>Bacteria</taxon>
        <taxon>Pseudomonadati</taxon>
        <taxon>Thermodesulfobacteriota</taxon>
        <taxon>Desulfobacteria</taxon>
        <taxon>Desulfobacterales</taxon>
        <taxon>Desulfococcaceae</taxon>
        <taxon>Desulfonema</taxon>
    </lineage>
</organism>
<name>A0A975B4C7_9BACT</name>
<proteinExistence type="predicted"/>
<evidence type="ECO:0000313" key="2">
    <source>
        <dbReference type="Proteomes" id="UP000663720"/>
    </source>
</evidence>
<accession>A0A975B4C7</accession>
<gene>
    <name evidence="1" type="ORF">dnl_07830</name>
</gene>
<dbReference type="SUPFAM" id="SSF48452">
    <property type="entry name" value="TPR-like"/>
    <property type="match status" value="1"/>
</dbReference>
<reference evidence="1" key="1">
    <citation type="journal article" date="2021" name="Microb. Physiol.">
        <title>Proteogenomic Insights into the Physiology of Marine, Sulfate-Reducing, Filamentous Desulfonema limicola and Desulfonema magnum.</title>
        <authorList>
            <person name="Schnaars V."/>
            <person name="Wohlbrand L."/>
            <person name="Scheve S."/>
            <person name="Hinrichs C."/>
            <person name="Reinhardt R."/>
            <person name="Rabus R."/>
        </authorList>
    </citation>
    <scope>NUCLEOTIDE SEQUENCE</scope>
    <source>
        <strain evidence="1">5ac10</strain>
    </source>
</reference>